<evidence type="ECO:0000313" key="2">
    <source>
        <dbReference type="Proteomes" id="UP000000689"/>
    </source>
</evidence>
<accession>G0WH21</accession>
<dbReference type="eggNOG" id="KOG4533">
    <property type="taxonomic scope" value="Eukaryota"/>
</dbReference>
<dbReference type="Proteomes" id="UP000000689">
    <property type="component" value="Chromosome 10"/>
</dbReference>
<dbReference type="GeneID" id="11494437"/>
<dbReference type="OrthoDB" id="4347at2759"/>
<dbReference type="AlphaFoldDB" id="G0WH21"/>
<reference evidence="1 2" key="1">
    <citation type="journal article" date="2011" name="Proc. Natl. Acad. Sci. U.S.A.">
        <title>Evolutionary erosion of yeast sex chromosomes by mating-type switching accidents.</title>
        <authorList>
            <person name="Gordon J.L."/>
            <person name="Armisen D."/>
            <person name="Proux-Wera E."/>
            <person name="Oheigeartaigh S.S."/>
            <person name="Byrne K.P."/>
            <person name="Wolfe K.H."/>
        </authorList>
    </citation>
    <scope>NUCLEOTIDE SEQUENCE [LARGE SCALE GENOMIC DNA]</scope>
    <source>
        <strain evidence="2">ATCC 10597 / BCRC 20456 / CBS 421 / NBRC 0211 / NRRL Y-12639</strain>
    </source>
</reference>
<dbReference type="PANTHER" id="PTHR28110">
    <property type="entry name" value="TRANSMEMBRANE PROTEIN"/>
    <property type="match status" value="1"/>
</dbReference>
<dbReference type="KEGG" id="ndi:NDAI_0J02070"/>
<evidence type="ECO:0008006" key="3">
    <source>
        <dbReference type="Google" id="ProtNLM"/>
    </source>
</evidence>
<dbReference type="GO" id="GO:0005737">
    <property type="term" value="C:cytoplasm"/>
    <property type="evidence" value="ECO:0007669"/>
    <property type="project" value="TreeGrafter"/>
</dbReference>
<gene>
    <name evidence="1" type="primary">NDAI0J02070</name>
    <name evidence="1" type="ordered locus">NDAI_0J02070</name>
</gene>
<name>G0WH21_NAUDC</name>
<evidence type="ECO:0000313" key="1">
    <source>
        <dbReference type="EMBL" id="CCD27099.1"/>
    </source>
</evidence>
<keyword evidence="2" id="KW-1185">Reference proteome</keyword>
<dbReference type="OMA" id="DLYGCHG"/>
<sequence>MTEGSNLDSKSKTRKTKLIIVPCHSIWKIAPKVLYDDEIPFTVGASASEWFLESFQHEGNDHLAFIWQSLLAIEELLKDPEHSLLVFSGGQTKKEAGPMSEAQSYYALMERMFEYPDYSRNQLQFWEVDEKLGSCMHNLFKKYPSQFLSPDYIVTEEFALDSFDNLFYSICRFKEMVGFYPEDITVIGFGFKRKRFIDCHAKAIDFPIDHFNYISRDPLLHDPTEKEIETYLKKLDKLEKENAFSHFRRDWYARKTPLVDKKEKRNPYHRKAFYEDIKLLRLDSPSENDENHFEKYIRGKMPWSITE</sequence>
<dbReference type="EMBL" id="HE580276">
    <property type="protein sequence ID" value="CCD27099.1"/>
    <property type="molecule type" value="Genomic_DNA"/>
</dbReference>
<dbReference type="HOGENOM" id="CLU_048479_1_1_1"/>
<dbReference type="RefSeq" id="XP_003672342.1">
    <property type="nucleotide sequence ID" value="XM_003672294.1"/>
</dbReference>
<dbReference type="InterPro" id="IPR055323">
    <property type="entry name" value="C57A10.07/YOR238W"/>
</dbReference>
<proteinExistence type="predicted"/>
<organism evidence="1 2">
    <name type="scientific">Naumovozyma dairenensis (strain ATCC 10597 / BCRC 20456 / CBS 421 / NBRC 0211 / NRRL Y-12639)</name>
    <name type="common">Saccharomyces dairenensis</name>
    <dbReference type="NCBI Taxonomy" id="1071378"/>
    <lineage>
        <taxon>Eukaryota</taxon>
        <taxon>Fungi</taxon>
        <taxon>Dikarya</taxon>
        <taxon>Ascomycota</taxon>
        <taxon>Saccharomycotina</taxon>
        <taxon>Saccharomycetes</taxon>
        <taxon>Saccharomycetales</taxon>
        <taxon>Saccharomycetaceae</taxon>
        <taxon>Naumovozyma</taxon>
    </lineage>
</organism>
<dbReference type="PANTHER" id="PTHR28110:SF1">
    <property type="entry name" value="TRANSMEMBRANE PROTEIN"/>
    <property type="match status" value="1"/>
</dbReference>
<protein>
    <recommendedName>
        <fullName evidence="3">DUF218 domain-containing protein</fullName>
    </recommendedName>
</protein>